<gene>
    <name evidence="1" type="ORF">LMG27198_46700</name>
</gene>
<dbReference type="SUPFAM" id="SSF51182">
    <property type="entry name" value="RmlC-like cupins"/>
    <property type="match status" value="1"/>
</dbReference>
<dbReference type="EMBL" id="BSEC01000004">
    <property type="protein sequence ID" value="GLI95678.1"/>
    <property type="molecule type" value="Genomic_DNA"/>
</dbReference>
<organism evidence="1 2">
    <name type="scientific">Methylocystis echinoides</name>
    <dbReference type="NCBI Taxonomy" id="29468"/>
    <lineage>
        <taxon>Bacteria</taxon>
        <taxon>Pseudomonadati</taxon>
        <taxon>Pseudomonadota</taxon>
        <taxon>Alphaproteobacteria</taxon>
        <taxon>Hyphomicrobiales</taxon>
        <taxon>Methylocystaceae</taxon>
        <taxon>Methylocystis</taxon>
    </lineage>
</organism>
<dbReference type="RefSeq" id="WP_281806585.1">
    <property type="nucleotide sequence ID" value="NZ_BSEC01000004.1"/>
</dbReference>
<protein>
    <recommendedName>
        <fullName evidence="3">ChrR-like cupin domain-containing protein</fullName>
    </recommendedName>
</protein>
<accession>A0A9W6LUG9</accession>
<name>A0A9W6LUG9_9HYPH</name>
<sequence length="143" mass="16202">MPEFAFDDRNLRWKKIDGIDHLSLSVLDVDKNNGVIHVVFKFAGNRQIILHRHLTLNKTMTLQGEHRLYYPDGRLKEIRPTGRFTVAPPSDEPHREGGGDRDAVVLFAIYGNGALYQALDDEKNVVRTLAVADFAGLYDREGN</sequence>
<dbReference type="AlphaFoldDB" id="A0A9W6LUG9"/>
<evidence type="ECO:0000313" key="2">
    <source>
        <dbReference type="Proteomes" id="UP001144323"/>
    </source>
</evidence>
<dbReference type="InterPro" id="IPR014710">
    <property type="entry name" value="RmlC-like_jellyroll"/>
</dbReference>
<comment type="caution">
    <text evidence="1">The sequence shown here is derived from an EMBL/GenBank/DDBJ whole genome shotgun (WGS) entry which is preliminary data.</text>
</comment>
<dbReference type="Gene3D" id="2.60.120.10">
    <property type="entry name" value="Jelly Rolls"/>
    <property type="match status" value="1"/>
</dbReference>
<dbReference type="InterPro" id="IPR011051">
    <property type="entry name" value="RmlC_Cupin_sf"/>
</dbReference>
<evidence type="ECO:0008006" key="3">
    <source>
        <dbReference type="Google" id="ProtNLM"/>
    </source>
</evidence>
<reference evidence="1" key="1">
    <citation type="journal article" date="2023" name="Int. J. Syst. Evol. Microbiol.">
        <title>Methylocystis iwaonis sp. nov., a type II methane-oxidizing bacterium from surface soil of a rice paddy field in Japan, and emended description of the genus Methylocystis (ex Whittenbury et al. 1970) Bowman et al. 1993.</title>
        <authorList>
            <person name="Kaise H."/>
            <person name="Sawadogo J.B."/>
            <person name="Alam M.S."/>
            <person name="Ueno C."/>
            <person name="Dianou D."/>
            <person name="Shinjo R."/>
            <person name="Asakawa S."/>
        </authorList>
    </citation>
    <scope>NUCLEOTIDE SEQUENCE</scope>
    <source>
        <strain evidence="1">LMG27198</strain>
    </source>
</reference>
<proteinExistence type="predicted"/>
<keyword evidence="2" id="KW-1185">Reference proteome</keyword>
<dbReference type="Proteomes" id="UP001144323">
    <property type="component" value="Unassembled WGS sequence"/>
</dbReference>
<evidence type="ECO:0000313" key="1">
    <source>
        <dbReference type="EMBL" id="GLI95678.1"/>
    </source>
</evidence>